<feature type="domain" description="N-acetyltransferase" evidence="1">
    <location>
        <begin position="4"/>
        <end position="166"/>
    </location>
</feature>
<dbReference type="PROSITE" id="PS51186">
    <property type="entry name" value="GNAT"/>
    <property type="match status" value="1"/>
</dbReference>
<dbReference type="EMBL" id="MCGO01000043">
    <property type="protein sequence ID" value="ORY38603.1"/>
    <property type="molecule type" value="Genomic_DNA"/>
</dbReference>
<reference evidence="2 3" key="1">
    <citation type="submission" date="2016-07" db="EMBL/GenBank/DDBJ databases">
        <title>Pervasive Adenine N6-methylation of Active Genes in Fungi.</title>
        <authorList>
            <consortium name="DOE Joint Genome Institute"/>
            <person name="Mondo S.J."/>
            <person name="Dannebaum R.O."/>
            <person name="Kuo R.C."/>
            <person name="Labutti K."/>
            <person name="Haridas S."/>
            <person name="Kuo A."/>
            <person name="Salamov A."/>
            <person name="Ahrendt S.R."/>
            <person name="Lipzen A."/>
            <person name="Sullivan W."/>
            <person name="Andreopoulos W.B."/>
            <person name="Clum A."/>
            <person name="Lindquist E."/>
            <person name="Daum C."/>
            <person name="Ramamoorthy G.K."/>
            <person name="Gryganskyi A."/>
            <person name="Culley D."/>
            <person name="Magnuson J.K."/>
            <person name="James T.Y."/>
            <person name="O'Malley M.A."/>
            <person name="Stajich J.E."/>
            <person name="Spatafora J.W."/>
            <person name="Visel A."/>
            <person name="Grigoriev I.V."/>
        </authorList>
    </citation>
    <scope>NUCLEOTIDE SEQUENCE [LARGE SCALE GENOMIC DNA]</scope>
    <source>
        <strain evidence="2 3">JEL800</strain>
    </source>
</reference>
<gene>
    <name evidence="2" type="ORF">BCR33DRAFT_426430</name>
</gene>
<name>A0A1Y2BV38_9FUNG</name>
<protein>
    <recommendedName>
        <fullName evidence="1">N-acetyltransferase domain-containing protein</fullName>
    </recommendedName>
</protein>
<dbReference type="InterPro" id="IPR016181">
    <property type="entry name" value="Acyl_CoA_acyltransferase"/>
</dbReference>
<dbReference type="AlphaFoldDB" id="A0A1Y2BV38"/>
<dbReference type="Proteomes" id="UP000193642">
    <property type="component" value="Unassembled WGS sequence"/>
</dbReference>
<proteinExistence type="predicted"/>
<comment type="caution">
    <text evidence="2">The sequence shown here is derived from an EMBL/GenBank/DDBJ whole genome shotgun (WGS) entry which is preliminary data.</text>
</comment>
<dbReference type="GO" id="GO:0016747">
    <property type="term" value="F:acyltransferase activity, transferring groups other than amino-acyl groups"/>
    <property type="evidence" value="ECO:0007669"/>
    <property type="project" value="InterPro"/>
</dbReference>
<dbReference type="Gene3D" id="3.40.630.30">
    <property type="match status" value="1"/>
</dbReference>
<dbReference type="CDD" id="cd04301">
    <property type="entry name" value="NAT_SF"/>
    <property type="match status" value="1"/>
</dbReference>
<evidence type="ECO:0000313" key="3">
    <source>
        <dbReference type="Proteomes" id="UP000193642"/>
    </source>
</evidence>
<evidence type="ECO:0000259" key="1">
    <source>
        <dbReference type="PROSITE" id="PS51186"/>
    </source>
</evidence>
<organism evidence="2 3">
    <name type="scientific">Rhizoclosmatium globosum</name>
    <dbReference type="NCBI Taxonomy" id="329046"/>
    <lineage>
        <taxon>Eukaryota</taxon>
        <taxon>Fungi</taxon>
        <taxon>Fungi incertae sedis</taxon>
        <taxon>Chytridiomycota</taxon>
        <taxon>Chytridiomycota incertae sedis</taxon>
        <taxon>Chytridiomycetes</taxon>
        <taxon>Chytridiales</taxon>
        <taxon>Chytriomycetaceae</taxon>
        <taxon>Rhizoclosmatium</taxon>
    </lineage>
</organism>
<dbReference type="Pfam" id="PF13527">
    <property type="entry name" value="Acetyltransf_9"/>
    <property type="match status" value="1"/>
</dbReference>
<dbReference type="InterPro" id="IPR000182">
    <property type="entry name" value="GNAT_dom"/>
</dbReference>
<keyword evidence="3" id="KW-1185">Reference proteome</keyword>
<dbReference type="SUPFAM" id="SSF55729">
    <property type="entry name" value="Acyl-CoA N-acyltransferases (Nat)"/>
    <property type="match status" value="1"/>
</dbReference>
<sequence length="425" mass="47309">MEEYTFSSLTDAQIPLLLDHLAAVFDVVNPVTNQRGAPRAFFEHHWEEDFDSSRTSSAVFVAWHCNQIVASVRVYSRSLRIGSGNKSVAAGGIGDVATQVNHRGKGLAKKLLAMAEDYASTRYKIMTLHASAMGLPVYEAVGWRNVDMHTRILTTTSANIMRSNGSSIQSINFNDPYHLALIEACHKFVSQVVLGSFERCDDKHYWKGYVGSCRDIRRYPTRLLFTSSKKPVSDLAQGDLVGYIICDLFKHEVEKALSDPFHIINIQLRDLFWAKVDSGFDGTKIKVNAPNTLEFGCIISDLVSSAIIQLLEPWFPDVAQAKSRKVKLNYPAALLPDKLLDCTSLAWLSQESRENAVDVGMMYKILHPFTAESPAGELVEVEDITGLRKVFQPLLPGQSVSYVPCKGVELQNGTPMFGFFKSDAY</sequence>
<accession>A0A1Y2BV38</accession>
<evidence type="ECO:0000313" key="2">
    <source>
        <dbReference type="EMBL" id="ORY38603.1"/>
    </source>
</evidence>
<dbReference type="OrthoDB" id="79507at2759"/>